<evidence type="ECO:0000313" key="1">
    <source>
        <dbReference type="EMBL" id="RUP50242.1"/>
    </source>
</evidence>
<sequence length="94" mass="10332">MLWISKPVAYEPGLTDSCTCFAYVEIESSPPRPQKLDDAEWSLQTICLPLSNLHKSLNDLVKSHPGLIIDSRLDAFAAGLRVQALFSGGNVRSM</sequence>
<keyword evidence="2" id="KW-1185">Reference proteome</keyword>
<comment type="caution">
    <text evidence="1">The sequence shown here is derived from an EMBL/GenBank/DDBJ whole genome shotgun (WGS) entry which is preliminary data.</text>
</comment>
<accession>A0A433DHA6</accession>
<organism evidence="1 2">
    <name type="scientific">Jimgerdemannia flammicorona</name>
    <dbReference type="NCBI Taxonomy" id="994334"/>
    <lineage>
        <taxon>Eukaryota</taxon>
        <taxon>Fungi</taxon>
        <taxon>Fungi incertae sedis</taxon>
        <taxon>Mucoromycota</taxon>
        <taxon>Mucoromycotina</taxon>
        <taxon>Endogonomycetes</taxon>
        <taxon>Endogonales</taxon>
        <taxon>Endogonaceae</taxon>
        <taxon>Jimgerdemannia</taxon>
    </lineage>
</organism>
<dbReference type="OrthoDB" id="10249920at2759"/>
<dbReference type="AlphaFoldDB" id="A0A433DHA6"/>
<reference evidence="1 2" key="1">
    <citation type="journal article" date="2018" name="New Phytol.">
        <title>Phylogenomics of Endogonaceae and evolution of mycorrhizas within Mucoromycota.</title>
        <authorList>
            <person name="Chang Y."/>
            <person name="Desiro A."/>
            <person name="Na H."/>
            <person name="Sandor L."/>
            <person name="Lipzen A."/>
            <person name="Clum A."/>
            <person name="Barry K."/>
            <person name="Grigoriev I.V."/>
            <person name="Martin F.M."/>
            <person name="Stajich J.E."/>
            <person name="Smith M.E."/>
            <person name="Bonito G."/>
            <person name="Spatafora J.W."/>
        </authorList>
    </citation>
    <scope>NUCLEOTIDE SEQUENCE [LARGE SCALE GENOMIC DNA]</scope>
    <source>
        <strain evidence="1 2">GMNB39</strain>
    </source>
</reference>
<dbReference type="Proteomes" id="UP000268093">
    <property type="component" value="Unassembled WGS sequence"/>
</dbReference>
<evidence type="ECO:0000313" key="2">
    <source>
        <dbReference type="Proteomes" id="UP000268093"/>
    </source>
</evidence>
<dbReference type="EMBL" id="RBNI01001600">
    <property type="protein sequence ID" value="RUP50242.1"/>
    <property type="molecule type" value="Genomic_DNA"/>
</dbReference>
<proteinExistence type="predicted"/>
<name>A0A433DHA6_9FUNG</name>
<protein>
    <submittedName>
        <fullName evidence="1">Uncharacterized protein</fullName>
    </submittedName>
</protein>
<dbReference type="Gene3D" id="3.90.79.10">
    <property type="entry name" value="Nucleoside Triphosphate Pyrophosphohydrolase"/>
    <property type="match status" value="1"/>
</dbReference>
<gene>
    <name evidence="1" type="ORF">BC936DRAFT_139886</name>
</gene>